<dbReference type="Proteomes" id="UP000595307">
    <property type="component" value="Segment"/>
</dbReference>
<protein>
    <submittedName>
        <fullName evidence="1">Uncharacterized protein</fullName>
    </submittedName>
</protein>
<sequence length="155" mass="18095">MAEETIMRLSQVERDEIISTLESHWKYMFQAGFAIPLVSRLQEATAYHSNSPYYGTPNSSETRMRIERELYSILEQWCDETASKYVHVAHKLLDKDLFWLTVVEGEDHNSIEIKLSPTILELYNGVSPINVFNWTSWSDAMLKNAYDNLVKKERT</sequence>
<accession>A0A7T7Z8E1</accession>
<reference evidence="1 2" key="1">
    <citation type="submission" date="2020-12" db="EMBL/GenBank/DDBJ databases">
        <authorList>
            <person name="Esmael A."/>
        </authorList>
    </citation>
    <scope>NUCLEOTIDE SEQUENCE [LARGE SCALE GENOMIC DNA]</scope>
</reference>
<evidence type="ECO:0000313" key="1">
    <source>
        <dbReference type="EMBL" id="QQO39090.1"/>
    </source>
</evidence>
<evidence type="ECO:0000313" key="2">
    <source>
        <dbReference type="Proteomes" id="UP000595307"/>
    </source>
</evidence>
<proteinExistence type="predicted"/>
<organism evidence="1 2">
    <name type="scientific">Salmonella phage SPHG3</name>
    <dbReference type="NCBI Taxonomy" id="2801526"/>
    <lineage>
        <taxon>Viruses</taxon>
        <taxon>Duplodnaviria</taxon>
        <taxon>Heunggongvirae</taxon>
        <taxon>Uroviricota</taxon>
        <taxon>Caudoviricetes</taxon>
        <taxon>Pantevenvirales</taxon>
        <taxon>Ackermannviridae</taxon>
        <taxon>Cvivirinae</taxon>
        <taxon>Kuttervirus</taxon>
        <taxon>Kuttervirus STW77</taxon>
    </lineage>
</organism>
<dbReference type="EMBL" id="MW388005">
    <property type="protein sequence ID" value="QQO39090.1"/>
    <property type="molecule type" value="Genomic_DNA"/>
</dbReference>
<name>A0A7T7Z8E1_9CAUD</name>